<dbReference type="Proteomes" id="UP001162483">
    <property type="component" value="Unassembled WGS sequence"/>
</dbReference>
<reference evidence="1" key="1">
    <citation type="submission" date="2023-05" db="EMBL/GenBank/DDBJ databases">
        <authorList>
            <person name="Stuckert A."/>
        </authorList>
    </citation>
    <scope>NUCLEOTIDE SEQUENCE</scope>
</reference>
<dbReference type="EMBL" id="CATNWA010020292">
    <property type="protein sequence ID" value="CAI9617646.1"/>
    <property type="molecule type" value="Genomic_DNA"/>
</dbReference>
<keyword evidence="2" id="KW-1185">Reference proteome</keyword>
<protein>
    <submittedName>
        <fullName evidence="1">Uncharacterized protein</fullName>
    </submittedName>
</protein>
<evidence type="ECO:0000313" key="2">
    <source>
        <dbReference type="Proteomes" id="UP001162483"/>
    </source>
</evidence>
<accession>A0ABN9HAS5</accession>
<proteinExistence type="predicted"/>
<comment type="caution">
    <text evidence="1">The sequence shown here is derived from an EMBL/GenBank/DDBJ whole genome shotgun (WGS) entry which is preliminary data.</text>
</comment>
<evidence type="ECO:0000313" key="1">
    <source>
        <dbReference type="EMBL" id="CAI9617646.1"/>
    </source>
</evidence>
<feature type="non-terminal residue" evidence="1">
    <location>
        <position position="59"/>
    </location>
</feature>
<gene>
    <name evidence="1" type="ORF">SPARVUS_LOCUS15576972</name>
</gene>
<sequence>MFAYLCVMCVKCADFTNRSLTQRLCLAITGCQRVITDRDPVIDSCSDFHMCPVPGNAKS</sequence>
<organism evidence="1 2">
    <name type="scientific">Staurois parvus</name>
    <dbReference type="NCBI Taxonomy" id="386267"/>
    <lineage>
        <taxon>Eukaryota</taxon>
        <taxon>Metazoa</taxon>
        <taxon>Chordata</taxon>
        <taxon>Craniata</taxon>
        <taxon>Vertebrata</taxon>
        <taxon>Euteleostomi</taxon>
        <taxon>Amphibia</taxon>
        <taxon>Batrachia</taxon>
        <taxon>Anura</taxon>
        <taxon>Neobatrachia</taxon>
        <taxon>Ranoidea</taxon>
        <taxon>Ranidae</taxon>
        <taxon>Staurois</taxon>
    </lineage>
</organism>
<name>A0ABN9HAS5_9NEOB</name>